<accession>A0A5J5ADC6</accession>
<name>A0A5J5ADC6_9ASTE</name>
<protein>
    <submittedName>
        <fullName evidence="2">Uncharacterized protein</fullName>
    </submittedName>
</protein>
<feature type="compositionally biased region" description="Basic and acidic residues" evidence="1">
    <location>
        <begin position="15"/>
        <end position="27"/>
    </location>
</feature>
<feature type="compositionally biased region" description="Polar residues" evidence="1">
    <location>
        <begin position="28"/>
        <end position="37"/>
    </location>
</feature>
<feature type="compositionally biased region" description="Polar residues" evidence="1">
    <location>
        <begin position="46"/>
        <end position="74"/>
    </location>
</feature>
<dbReference type="OrthoDB" id="10461456at2759"/>
<gene>
    <name evidence="2" type="ORF">F0562_035365</name>
</gene>
<organism evidence="2 3">
    <name type="scientific">Nyssa sinensis</name>
    <dbReference type="NCBI Taxonomy" id="561372"/>
    <lineage>
        <taxon>Eukaryota</taxon>
        <taxon>Viridiplantae</taxon>
        <taxon>Streptophyta</taxon>
        <taxon>Embryophyta</taxon>
        <taxon>Tracheophyta</taxon>
        <taxon>Spermatophyta</taxon>
        <taxon>Magnoliopsida</taxon>
        <taxon>eudicotyledons</taxon>
        <taxon>Gunneridae</taxon>
        <taxon>Pentapetalae</taxon>
        <taxon>asterids</taxon>
        <taxon>Cornales</taxon>
        <taxon>Nyssaceae</taxon>
        <taxon>Nyssa</taxon>
    </lineage>
</organism>
<evidence type="ECO:0000313" key="2">
    <source>
        <dbReference type="EMBL" id="KAA8527766.1"/>
    </source>
</evidence>
<reference evidence="2 3" key="1">
    <citation type="submission" date="2019-09" db="EMBL/GenBank/DDBJ databases">
        <title>A chromosome-level genome assembly of the Chinese tupelo Nyssa sinensis.</title>
        <authorList>
            <person name="Yang X."/>
            <person name="Kang M."/>
            <person name="Yang Y."/>
            <person name="Xiong H."/>
            <person name="Wang M."/>
            <person name="Zhang Z."/>
            <person name="Wang Z."/>
            <person name="Wu H."/>
            <person name="Ma T."/>
            <person name="Liu J."/>
            <person name="Xi Z."/>
        </authorList>
    </citation>
    <scope>NUCLEOTIDE SEQUENCE [LARGE SCALE GENOMIC DNA]</scope>
    <source>
        <strain evidence="2">J267</strain>
        <tissue evidence="2">Leaf</tissue>
    </source>
</reference>
<feature type="region of interest" description="Disordered" evidence="1">
    <location>
        <begin position="1"/>
        <end position="108"/>
    </location>
</feature>
<sequence>MQNSKNGLLGSKRSKYIEDERPLRDNLHNCNNEAGTSRTDDDLCSTAESSPAKKQTTGSLNSFSVPHFCPSSSEGKPLQQFESSDLKQPCQEEIDMEKNSGKDGAVED</sequence>
<evidence type="ECO:0000256" key="1">
    <source>
        <dbReference type="SAM" id="MobiDB-lite"/>
    </source>
</evidence>
<dbReference type="EMBL" id="CM018045">
    <property type="protein sequence ID" value="KAA8527766.1"/>
    <property type="molecule type" value="Genomic_DNA"/>
</dbReference>
<evidence type="ECO:0000313" key="3">
    <source>
        <dbReference type="Proteomes" id="UP000325577"/>
    </source>
</evidence>
<dbReference type="AlphaFoldDB" id="A0A5J5ADC6"/>
<feature type="compositionally biased region" description="Basic and acidic residues" evidence="1">
    <location>
        <begin position="96"/>
        <end position="108"/>
    </location>
</feature>
<proteinExistence type="predicted"/>
<dbReference type="Proteomes" id="UP000325577">
    <property type="component" value="Linkage Group LG21"/>
</dbReference>
<keyword evidence="3" id="KW-1185">Reference proteome</keyword>